<dbReference type="Gene3D" id="3.40.630.30">
    <property type="match status" value="1"/>
</dbReference>
<dbReference type="OrthoDB" id="9814648at2"/>
<dbReference type="InterPro" id="IPR000182">
    <property type="entry name" value="GNAT_dom"/>
</dbReference>
<dbReference type="GO" id="GO:0016747">
    <property type="term" value="F:acyltransferase activity, transferring groups other than amino-acyl groups"/>
    <property type="evidence" value="ECO:0007669"/>
    <property type="project" value="InterPro"/>
</dbReference>
<dbReference type="AlphaFoldDB" id="A0A3G2JP63"/>
<dbReference type="InterPro" id="IPR016181">
    <property type="entry name" value="Acyl_CoA_acyltransferase"/>
</dbReference>
<dbReference type="RefSeq" id="WP_121788885.1">
    <property type="nucleotide sequence ID" value="NZ_CP033073.1"/>
</dbReference>
<dbReference type="Pfam" id="PF13302">
    <property type="entry name" value="Acetyltransf_3"/>
    <property type="match status" value="1"/>
</dbReference>
<gene>
    <name evidence="2" type="ORF">D9753_24055</name>
</gene>
<name>A0A3G2JP63_9ACTN</name>
<dbReference type="SUPFAM" id="SSF55729">
    <property type="entry name" value="Acyl-CoA N-acyltransferases (Nat)"/>
    <property type="match status" value="1"/>
</dbReference>
<dbReference type="Proteomes" id="UP000268329">
    <property type="component" value="Chromosome"/>
</dbReference>
<evidence type="ECO:0000313" key="3">
    <source>
        <dbReference type="Proteomes" id="UP000268329"/>
    </source>
</evidence>
<keyword evidence="2" id="KW-0808">Transferase</keyword>
<accession>A0A3G2JP63</accession>
<proteinExistence type="predicted"/>
<feature type="domain" description="N-acetyltransferase" evidence="1">
    <location>
        <begin position="7"/>
        <end position="170"/>
    </location>
</feature>
<reference evidence="2 3" key="1">
    <citation type="submission" date="2018-10" db="EMBL/GenBank/DDBJ databases">
        <title>The genome of Streptomyces dangxiongensis Z022.</title>
        <authorList>
            <person name="Zhang B."/>
        </authorList>
    </citation>
    <scope>NUCLEOTIDE SEQUENCE [LARGE SCALE GENOMIC DNA]</scope>
    <source>
        <strain evidence="2 3">Z022</strain>
    </source>
</reference>
<dbReference type="PANTHER" id="PTHR43415">
    <property type="entry name" value="SPERMIDINE N(1)-ACETYLTRANSFERASE"/>
    <property type="match status" value="1"/>
</dbReference>
<dbReference type="PROSITE" id="PS51186">
    <property type="entry name" value="GNAT"/>
    <property type="match status" value="1"/>
</dbReference>
<evidence type="ECO:0000313" key="2">
    <source>
        <dbReference type="EMBL" id="AYN41447.1"/>
    </source>
</evidence>
<dbReference type="KEGG" id="sdd:D9753_24055"/>
<dbReference type="EMBL" id="CP033073">
    <property type="protein sequence ID" value="AYN41447.1"/>
    <property type="molecule type" value="Genomic_DNA"/>
</dbReference>
<protein>
    <submittedName>
        <fullName evidence="2">N-acetyltransferase</fullName>
    </submittedName>
</protein>
<organism evidence="2 3">
    <name type="scientific">Streptomyces dangxiongensis</name>
    <dbReference type="NCBI Taxonomy" id="1442032"/>
    <lineage>
        <taxon>Bacteria</taxon>
        <taxon>Bacillati</taxon>
        <taxon>Actinomycetota</taxon>
        <taxon>Actinomycetes</taxon>
        <taxon>Kitasatosporales</taxon>
        <taxon>Streptomycetaceae</taxon>
        <taxon>Streptomyces</taxon>
    </lineage>
</organism>
<evidence type="ECO:0000259" key="1">
    <source>
        <dbReference type="PROSITE" id="PS51186"/>
    </source>
</evidence>
<sequence length="188" mass="21244">MFEGRLVRLRALRADDLGAQLRWRNDPEVAHWATGGHPHFGPVSREAVERFHEARLREDPRDGATFTVEELDGGRPIGMADYRDLDAFAGRATVGITIGERDRWGGGHGSEALRLLLGHLFGACRLRRVELDTWSGNERALRAFRRLGFVEEGRRRAAVRVGEEWYDTVEFGLLREDWAASGALLQQP</sequence>
<keyword evidence="3" id="KW-1185">Reference proteome</keyword>
<dbReference type="PANTHER" id="PTHR43415:SF3">
    <property type="entry name" value="GNAT-FAMILY ACETYLTRANSFERASE"/>
    <property type="match status" value="1"/>
</dbReference>